<dbReference type="RefSeq" id="WP_345266482.1">
    <property type="nucleotide sequence ID" value="NZ_BAABIM010000002.1"/>
</dbReference>
<protein>
    <recommendedName>
        <fullName evidence="1">HTH marR-type domain-containing protein</fullName>
    </recommendedName>
</protein>
<dbReference type="Proteomes" id="UP001500621">
    <property type="component" value="Unassembled WGS sequence"/>
</dbReference>
<organism evidence="2 3">
    <name type="scientific">Nocardioides nanhaiensis</name>
    <dbReference type="NCBI Taxonomy" id="1476871"/>
    <lineage>
        <taxon>Bacteria</taxon>
        <taxon>Bacillati</taxon>
        <taxon>Actinomycetota</taxon>
        <taxon>Actinomycetes</taxon>
        <taxon>Propionibacteriales</taxon>
        <taxon>Nocardioidaceae</taxon>
        <taxon>Nocardioides</taxon>
    </lineage>
</organism>
<reference evidence="3" key="1">
    <citation type="journal article" date="2019" name="Int. J. Syst. Evol. Microbiol.">
        <title>The Global Catalogue of Microorganisms (GCM) 10K type strain sequencing project: providing services to taxonomists for standard genome sequencing and annotation.</title>
        <authorList>
            <consortium name="The Broad Institute Genomics Platform"/>
            <consortium name="The Broad Institute Genome Sequencing Center for Infectious Disease"/>
            <person name="Wu L."/>
            <person name="Ma J."/>
        </authorList>
    </citation>
    <scope>NUCLEOTIDE SEQUENCE [LARGE SCALE GENOMIC DNA]</scope>
    <source>
        <strain evidence="3">JCM 18127</strain>
    </source>
</reference>
<name>A0ABP8WGE3_9ACTN</name>
<feature type="domain" description="HTH marR-type" evidence="1">
    <location>
        <begin position="2"/>
        <end position="48"/>
    </location>
</feature>
<comment type="caution">
    <text evidence="2">The sequence shown here is derived from an EMBL/GenBank/DDBJ whole genome shotgun (WGS) entry which is preliminary data.</text>
</comment>
<evidence type="ECO:0000313" key="3">
    <source>
        <dbReference type="Proteomes" id="UP001500621"/>
    </source>
</evidence>
<dbReference type="SUPFAM" id="SSF46785">
    <property type="entry name" value="Winged helix' DNA-binding domain"/>
    <property type="match status" value="1"/>
</dbReference>
<evidence type="ECO:0000259" key="1">
    <source>
        <dbReference type="Pfam" id="PF13463"/>
    </source>
</evidence>
<dbReference type="Gene3D" id="1.10.10.10">
    <property type="entry name" value="Winged helix-like DNA-binding domain superfamily/Winged helix DNA-binding domain"/>
    <property type="match status" value="1"/>
</dbReference>
<dbReference type="EMBL" id="BAABIM010000002">
    <property type="protein sequence ID" value="GAA4687109.1"/>
    <property type="molecule type" value="Genomic_DNA"/>
</dbReference>
<proteinExistence type="predicted"/>
<sequence>MRDLAAELDTSQPTITDALATLRRKNLVAEAPDPAERRHAFFSLTDDGRDLCDRLLHWDRSVTATMTRIDPALKGTACASCSASSLIIRLPGSSTSLERV</sequence>
<dbReference type="InterPro" id="IPR036390">
    <property type="entry name" value="WH_DNA-bd_sf"/>
</dbReference>
<keyword evidence="3" id="KW-1185">Reference proteome</keyword>
<dbReference type="InterPro" id="IPR000835">
    <property type="entry name" value="HTH_MarR-typ"/>
</dbReference>
<accession>A0ABP8WGE3</accession>
<dbReference type="InterPro" id="IPR036388">
    <property type="entry name" value="WH-like_DNA-bd_sf"/>
</dbReference>
<gene>
    <name evidence="2" type="ORF">GCM10023226_26130</name>
</gene>
<dbReference type="Pfam" id="PF13463">
    <property type="entry name" value="HTH_27"/>
    <property type="match status" value="1"/>
</dbReference>
<evidence type="ECO:0000313" key="2">
    <source>
        <dbReference type="EMBL" id="GAA4687109.1"/>
    </source>
</evidence>